<evidence type="ECO:0008006" key="3">
    <source>
        <dbReference type="Google" id="ProtNLM"/>
    </source>
</evidence>
<dbReference type="Proteomes" id="UP000656244">
    <property type="component" value="Unassembled WGS sequence"/>
</dbReference>
<protein>
    <recommendedName>
        <fullName evidence="3">Lipocalin-like domain-containing protein</fullName>
    </recommendedName>
</protein>
<dbReference type="AlphaFoldDB" id="A0A923KL67"/>
<accession>A0A923KL67</accession>
<evidence type="ECO:0000313" key="2">
    <source>
        <dbReference type="Proteomes" id="UP000656244"/>
    </source>
</evidence>
<sequence>MNKYLYFIAAVLVFTSCNNSDKQTNLETTEQEANKEYTLEGVWEIDSYVNYGGETFDTIRPSSKLKQRKMFSKSKVMWSKLRAWDSLDWFGVGDYTYKDGILTETLDYGSKPVNEQLKTRNEWIFKINITEDRYSQIIVDSLGDYVYAENYIRVD</sequence>
<reference evidence="1" key="1">
    <citation type="submission" date="2020-08" db="EMBL/GenBank/DDBJ databases">
        <title>Hyunsoonleella sp. strain SJ7 genome sequencing and assembly.</title>
        <authorList>
            <person name="Kim I."/>
        </authorList>
    </citation>
    <scope>NUCLEOTIDE SEQUENCE</scope>
    <source>
        <strain evidence="1">SJ7</strain>
    </source>
</reference>
<evidence type="ECO:0000313" key="1">
    <source>
        <dbReference type="EMBL" id="MBC3757595.1"/>
    </source>
</evidence>
<keyword evidence="2" id="KW-1185">Reference proteome</keyword>
<gene>
    <name evidence="1" type="ORF">H7U19_04220</name>
</gene>
<proteinExistence type="predicted"/>
<name>A0A923KL67_9FLAO</name>
<dbReference type="EMBL" id="JACNMF010000001">
    <property type="protein sequence ID" value="MBC3757595.1"/>
    <property type="molecule type" value="Genomic_DNA"/>
</dbReference>
<organism evidence="1 2">
    <name type="scientific">Hyunsoonleella aquatilis</name>
    <dbReference type="NCBI Taxonomy" id="2762758"/>
    <lineage>
        <taxon>Bacteria</taxon>
        <taxon>Pseudomonadati</taxon>
        <taxon>Bacteroidota</taxon>
        <taxon>Flavobacteriia</taxon>
        <taxon>Flavobacteriales</taxon>
        <taxon>Flavobacteriaceae</taxon>
    </lineage>
</organism>
<dbReference type="PROSITE" id="PS51257">
    <property type="entry name" value="PROKAR_LIPOPROTEIN"/>
    <property type="match status" value="1"/>
</dbReference>
<comment type="caution">
    <text evidence="1">The sequence shown here is derived from an EMBL/GenBank/DDBJ whole genome shotgun (WGS) entry which is preliminary data.</text>
</comment>
<dbReference type="RefSeq" id="WP_186559220.1">
    <property type="nucleotide sequence ID" value="NZ_JACNMF010000001.1"/>
</dbReference>